<name>A0A8J3LL55_9ACTN</name>
<protein>
    <submittedName>
        <fullName evidence="1">Uncharacterized protein</fullName>
    </submittedName>
</protein>
<proteinExistence type="predicted"/>
<gene>
    <name evidence="1" type="ORF">Pfl04_35920</name>
</gene>
<evidence type="ECO:0000313" key="1">
    <source>
        <dbReference type="EMBL" id="GIG75188.1"/>
    </source>
</evidence>
<sequence length="324" mass="35315">MGSQAPTLRVWRVTKYNPADRSERGHYIGREDTDSDYGPVEAAYLDTVAAFAEDTGVDVLQIREPSVPIVTGIGSDIHERLGGLVELFGVGLDGYHDGAPLQLDHAVELVRLMLRGDGVWCRLEAGDDFFVHVGWDQYVYVGSSAGCPRAIAFAHKHGLFAEPISGSPYVFGLDDDDHIDVRSADAAFWADLAGLVDELGTALLEEGYVHNDSRWHRLTPSTVDTVGDRLTPRARLLVWPDLSADVPGVLDSLPDEGLVEVVWQDHAGRITSRLIEESDQPAVRARLADAAAAAALSVYAEQRRPLMTAVLPDSDGVLRARWTP</sequence>
<reference evidence="1" key="1">
    <citation type="submission" date="2021-01" db="EMBL/GenBank/DDBJ databases">
        <title>Whole genome shotgun sequence of Planosporangium flavigriseum NBRC 105377.</title>
        <authorList>
            <person name="Komaki H."/>
            <person name="Tamura T."/>
        </authorList>
    </citation>
    <scope>NUCLEOTIDE SEQUENCE</scope>
    <source>
        <strain evidence="1">NBRC 105377</strain>
    </source>
</reference>
<accession>A0A8J3LL55</accession>
<keyword evidence="2" id="KW-1185">Reference proteome</keyword>
<dbReference type="Proteomes" id="UP000653674">
    <property type="component" value="Unassembled WGS sequence"/>
</dbReference>
<organism evidence="1 2">
    <name type="scientific">Planosporangium flavigriseum</name>
    <dbReference type="NCBI Taxonomy" id="373681"/>
    <lineage>
        <taxon>Bacteria</taxon>
        <taxon>Bacillati</taxon>
        <taxon>Actinomycetota</taxon>
        <taxon>Actinomycetes</taxon>
        <taxon>Micromonosporales</taxon>
        <taxon>Micromonosporaceae</taxon>
        <taxon>Planosporangium</taxon>
    </lineage>
</organism>
<comment type="caution">
    <text evidence="1">The sequence shown here is derived from an EMBL/GenBank/DDBJ whole genome shotgun (WGS) entry which is preliminary data.</text>
</comment>
<dbReference type="AlphaFoldDB" id="A0A8J3LL55"/>
<evidence type="ECO:0000313" key="2">
    <source>
        <dbReference type="Proteomes" id="UP000653674"/>
    </source>
</evidence>
<dbReference type="EMBL" id="BONU01000027">
    <property type="protein sequence ID" value="GIG75188.1"/>
    <property type="molecule type" value="Genomic_DNA"/>
</dbReference>